<dbReference type="InterPro" id="IPR011009">
    <property type="entry name" value="Kinase-like_dom_sf"/>
</dbReference>
<evidence type="ECO:0000313" key="2">
    <source>
        <dbReference type="Proteomes" id="UP000001819"/>
    </source>
</evidence>
<dbReference type="PANTHER" id="PTHR11012:SF6">
    <property type="entry name" value="CHK DOMAIN OV1-RELATED"/>
    <property type="match status" value="1"/>
</dbReference>
<dbReference type="Pfam" id="PF02958">
    <property type="entry name" value="EcKL"/>
    <property type="match status" value="1"/>
</dbReference>
<dbReference type="PANTHER" id="PTHR11012">
    <property type="entry name" value="PROTEIN KINASE-LIKE DOMAIN-CONTAINING"/>
    <property type="match status" value="1"/>
</dbReference>
<organism evidence="2 3">
    <name type="scientific">Drosophila pseudoobscura pseudoobscura</name>
    <name type="common">Fruit fly</name>
    <dbReference type="NCBI Taxonomy" id="46245"/>
    <lineage>
        <taxon>Eukaryota</taxon>
        <taxon>Metazoa</taxon>
        <taxon>Ecdysozoa</taxon>
        <taxon>Arthropoda</taxon>
        <taxon>Hexapoda</taxon>
        <taxon>Insecta</taxon>
        <taxon>Pterygota</taxon>
        <taxon>Neoptera</taxon>
        <taxon>Endopterygota</taxon>
        <taxon>Diptera</taxon>
        <taxon>Brachycera</taxon>
        <taxon>Muscomorpha</taxon>
        <taxon>Ephydroidea</taxon>
        <taxon>Drosophilidae</taxon>
        <taxon>Drosophila</taxon>
        <taxon>Sophophora</taxon>
    </lineage>
</organism>
<reference evidence="3" key="2">
    <citation type="submission" date="2025-08" db="UniProtKB">
        <authorList>
            <consortium name="RefSeq"/>
        </authorList>
    </citation>
    <scope>IDENTIFICATION</scope>
    <source>
        <strain evidence="3">MV-25-SWS-2005</strain>
        <tissue evidence="3">Whole body</tissue>
    </source>
</reference>
<evidence type="ECO:0000313" key="3">
    <source>
        <dbReference type="RefSeq" id="XP_001359287.3"/>
    </source>
</evidence>
<feature type="domain" description="CHK kinase-like" evidence="1">
    <location>
        <begin position="138"/>
        <end position="329"/>
    </location>
</feature>
<dbReference type="Proteomes" id="UP000001819">
    <property type="component" value="Chromosome 2"/>
</dbReference>
<dbReference type="InterPro" id="IPR015897">
    <property type="entry name" value="CHK_kinase-like"/>
</dbReference>
<dbReference type="AlphaFoldDB" id="A0A6I8UQW8"/>
<dbReference type="InterPro" id="IPR004119">
    <property type="entry name" value="EcKL"/>
</dbReference>
<dbReference type="KEGG" id="dpo:4802358"/>
<proteinExistence type="predicted"/>
<dbReference type="RefSeq" id="XP_001359287.3">
    <property type="nucleotide sequence ID" value="XM_001359250.4"/>
</dbReference>
<evidence type="ECO:0000259" key="1">
    <source>
        <dbReference type="SMART" id="SM00587"/>
    </source>
</evidence>
<gene>
    <name evidence="3" type="primary">LOC4802358</name>
</gene>
<protein>
    <recommendedName>
        <fullName evidence="1">CHK kinase-like domain-containing protein</fullName>
    </recommendedName>
</protein>
<dbReference type="SUPFAM" id="SSF56112">
    <property type="entry name" value="Protein kinase-like (PK-like)"/>
    <property type="match status" value="1"/>
</dbReference>
<accession>A0A6I8UQW8</accession>
<name>A0A6I8UQW8_DROPS</name>
<sequence length="422" mass="49323">MEKIENPNESLVIPKWLNEDKFKVLLSKDEPNYNKILQFTPVAAIPPGSNFTSILARVYLDLELKDGSLRRQSYVVKTTLELDKGGRLVEEFRYFQKEQQMYSTYLPAFEQLYREAGHPIQLVPKCLEIGEMDGYLYFIFEDLSSQEFVTVDRSKGLDMEHMNMSLRKLAELHAASVVYEDRHGPYSIDFEHGFAHKDNTEHSRRGFDAKVTEYKAAMLTWGIEERCLENFPTPQQYIEMCLESLKTDANDFNVLTHGDFWSSNILFKYNSYNNLDKALLLDFQHCKWGSPAQDLLFIITISAGRELRLREYDNFVRIYWEHLIDCLAILSHKKLLPQLRDLNAALYKKNNTFYAFFPVMSHLSTVLLPTDKDSNLHTLMSQDDAGRSLRTRLYTNPAFVEVIKEVYPFYCNRGLFNFVDYD</sequence>
<reference evidence="2" key="1">
    <citation type="submission" date="2024-06" db="UniProtKB">
        <authorList>
            <consortium name="RefSeq"/>
        </authorList>
    </citation>
    <scope>NUCLEOTIDE SEQUENCE [LARGE SCALE GENOMIC DNA]</scope>
    <source>
        <strain evidence="2">MV2-25</strain>
    </source>
</reference>
<dbReference type="InParanoid" id="A0A6I8UQW8"/>
<keyword evidence="2" id="KW-1185">Reference proteome</keyword>
<dbReference type="Gene3D" id="3.90.1200.10">
    <property type="match status" value="1"/>
</dbReference>
<dbReference type="SMART" id="SM00587">
    <property type="entry name" value="CHK"/>
    <property type="match status" value="1"/>
</dbReference>